<keyword evidence="3" id="KW-1185">Reference proteome</keyword>
<evidence type="ECO:0000313" key="2">
    <source>
        <dbReference type="EMBL" id="KAK1648832.1"/>
    </source>
</evidence>
<evidence type="ECO:0000256" key="1">
    <source>
        <dbReference type="SAM" id="MobiDB-lite"/>
    </source>
</evidence>
<accession>A0AAD8SB05</accession>
<dbReference type="PANTHER" id="PTHR35046:SF9">
    <property type="entry name" value="RNA-DIRECTED DNA POLYMERASE"/>
    <property type="match status" value="1"/>
</dbReference>
<feature type="compositionally biased region" description="Basic and acidic residues" evidence="1">
    <location>
        <begin position="250"/>
        <end position="264"/>
    </location>
</feature>
<dbReference type="PANTHER" id="PTHR35046">
    <property type="entry name" value="ZINC KNUCKLE (CCHC-TYPE) FAMILY PROTEIN"/>
    <property type="match status" value="1"/>
</dbReference>
<reference evidence="2" key="1">
    <citation type="submission" date="2023-07" db="EMBL/GenBank/DDBJ databases">
        <title>A chromosome-level genome assembly of Lolium multiflorum.</title>
        <authorList>
            <person name="Chen Y."/>
            <person name="Copetti D."/>
            <person name="Kolliker R."/>
            <person name="Studer B."/>
        </authorList>
    </citation>
    <scope>NUCLEOTIDE SEQUENCE</scope>
    <source>
        <strain evidence="2">02402/16</strain>
        <tissue evidence="2">Leaf</tissue>
    </source>
</reference>
<sequence length="287" mass="31520">MSSSDDDVVSQKKSGADLVSWREYEALRDDVWREFRKQGEELNEDIQTVTKKLDTTNETVNTIQHPLLMSVVVGVVLDMVSLVFVLPPSEPAVFPHNRKTMVWPRYGLHTYGGKGHIKRDCPNRKVMIVNEDNVYETGDDADLDAPEDDDYDSDGFDAFPFEARTIVVSQRALKLQPSASTQHCNLFQTKALVGPDKACKVTIDGGSSHNLASKELCAKLKLKYVDRESITRGGEEQLDMVMDVKTSHGRASEEREACAKEGEGGLKTGSTSGRLGATPGAVGLCIG</sequence>
<gene>
    <name evidence="2" type="ORF">QYE76_066637</name>
</gene>
<dbReference type="AlphaFoldDB" id="A0AAD8SB05"/>
<organism evidence="2 3">
    <name type="scientific">Lolium multiflorum</name>
    <name type="common">Italian ryegrass</name>
    <name type="synonym">Lolium perenne subsp. multiflorum</name>
    <dbReference type="NCBI Taxonomy" id="4521"/>
    <lineage>
        <taxon>Eukaryota</taxon>
        <taxon>Viridiplantae</taxon>
        <taxon>Streptophyta</taxon>
        <taxon>Embryophyta</taxon>
        <taxon>Tracheophyta</taxon>
        <taxon>Spermatophyta</taxon>
        <taxon>Magnoliopsida</taxon>
        <taxon>Liliopsida</taxon>
        <taxon>Poales</taxon>
        <taxon>Poaceae</taxon>
        <taxon>BOP clade</taxon>
        <taxon>Pooideae</taxon>
        <taxon>Poodae</taxon>
        <taxon>Poeae</taxon>
        <taxon>Poeae Chloroplast Group 2 (Poeae type)</taxon>
        <taxon>Loliodinae</taxon>
        <taxon>Loliinae</taxon>
        <taxon>Lolium</taxon>
    </lineage>
</organism>
<comment type="caution">
    <text evidence="2">The sequence shown here is derived from an EMBL/GenBank/DDBJ whole genome shotgun (WGS) entry which is preliminary data.</text>
</comment>
<protein>
    <submittedName>
        <fullName evidence="2">Uncharacterized protein</fullName>
    </submittedName>
</protein>
<evidence type="ECO:0000313" key="3">
    <source>
        <dbReference type="Proteomes" id="UP001231189"/>
    </source>
</evidence>
<proteinExistence type="predicted"/>
<feature type="region of interest" description="Disordered" evidence="1">
    <location>
        <begin position="249"/>
        <end position="273"/>
    </location>
</feature>
<name>A0AAD8SB05_LOLMU</name>
<dbReference type="Proteomes" id="UP001231189">
    <property type="component" value="Unassembled WGS sequence"/>
</dbReference>
<dbReference type="EMBL" id="JAUUTY010000004">
    <property type="protein sequence ID" value="KAK1648832.1"/>
    <property type="molecule type" value="Genomic_DNA"/>
</dbReference>